<dbReference type="RefSeq" id="WP_066533876.1">
    <property type="nucleotide sequence ID" value="NZ_DALZQJ010000035.1"/>
</dbReference>
<evidence type="ECO:0000256" key="1">
    <source>
        <dbReference type="SAM" id="Phobius"/>
    </source>
</evidence>
<feature type="transmembrane region" description="Helical" evidence="1">
    <location>
        <begin position="50"/>
        <end position="71"/>
    </location>
</feature>
<comment type="caution">
    <text evidence="2">The sequence shown here is derived from an EMBL/GenBank/DDBJ whole genome shotgun (WGS) entry which is preliminary data.</text>
</comment>
<gene>
    <name evidence="2" type="ORF">CRM82_17885</name>
</gene>
<protein>
    <recommendedName>
        <fullName evidence="4">Transmembrane protein</fullName>
    </recommendedName>
</protein>
<keyword evidence="1" id="KW-1133">Transmembrane helix</keyword>
<keyword evidence="3" id="KW-1185">Reference proteome</keyword>
<keyword evidence="1" id="KW-0472">Membrane</keyword>
<evidence type="ECO:0000313" key="3">
    <source>
        <dbReference type="Proteomes" id="UP000220246"/>
    </source>
</evidence>
<accession>A0A2A7UY80</accession>
<dbReference type="GeneID" id="80802499"/>
<dbReference type="STRING" id="1219032.GCA_001515545_00936"/>
<proteinExistence type="predicted"/>
<dbReference type="Proteomes" id="UP000220246">
    <property type="component" value="Unassembled WGS sequence"/>
</dbReference>
<evidence type="ECO:0008006" key="4">
    <source>
        <dbReference type="Google" id="ProtNLM"/>
    </source>
</evidence>
<organism evidence="2 3">
    <name type="scientific">Comamonas terrigena</name>
    <dbReference type="NCBI Taxonomy" id="32013"/>
    <lineage>
        <taxon>Bacteria</taxon>
        <taxon>Pseudomonadati</taxon>
        <taxon>Pseudomonadota</taxon>
        <taxon>Betaproteobacteria</taxon>
        <taxon>Burkholderiales</taxon>
        <taxon>Comamonadaceae</taxon>
        <taxon>Comamonas</taxon>
    </lineage>
</organism>
<sequence length="86" mass="9810">MLLRRWMWIAWPAFLAAGVMEMLVFAVVDPLEMQWLSAYGEVSRLGVCTVAFFLFWAIIMMASAMTSLLALSPQELNARERRVPSL</sequence>
<dbReference type="OrthoDB" id="6197657at2"/>
<dbReference type="AlphaFoldDB" id="A0A2A7UY80"/>
<dbReference type="EMBL" id="PDEA01000001">
    <property type="protein sequence ID" value="PEH90208.1"/>
    <property type="molecule type" value="Genomic_DNA"/>
</dbReference>
<reference evidence="3" key="1">
    <citation type="submission" date="2017-09" db="EMBL/GenBank/DDBJ databases">
        <title>FDA dAtabase for Regulatory Grade micrObial Sequences (FDA-ARGOS): Supporting development and validation of Infectious Disease Dx tests.</title>
        <authorList>
            <person name="Minogue T."/>
            <person name="Wolcott M."/>
            <person name="Wasieloski L."/>
            <person name="Aguilar W."/>
            <person name="Moore D."/>
            <person name="Tallon L."/>
            <person name="Sadzewicz L."/>
            <person name="Ott S."/>
            <person name="Zhao X."/>
            <person name="Nagaraj S."/>
            <person name="Vavikolanu K."/>
            <person name="Aluvathingal J."/>
            <person name="Nadendla S."/>
            <person name="Sichtig H."/>
        </authorList>
    </citation>
    <scope>NUCLEOTIDE SEQUENCE [LARGE SCALE GENOMIC DNA]</scope>
    <source>
        <strain evidence="3">FDAARGOS_394</strain>
    </source>
</reference>
<name>A0A2A7UY80_COMTR</name>
<keyword evidence="1" id="KW-0812">Transmembrane</keyword>
<evidence type="ECO:0000313" key="2">
    <source>
        <dbReference type="EMBL" id="PEH90208.1"/>
    </source>
</evidence>